<dbReference type="Proteomes" id="UP000598775">
    <property type="component" value="Unassembled WGS sequence"/>
</dbReference>
<sequence>MNATDGIDACAALCELAGRLAVGADQARPFLITFAHESAGIAPGPFWFVSAATGGRNLLPGRGFRPELDDGSRGQARHFGGIVASVAHLGPRATRSLSVHVRRDAPHSADGRLTDEAIEFATLVLAGELLPANASAWLARRLCGS</sequence>
<accession>A0A917EUT4</accession>
<gene>
    <name evidence="1" type="ORF">GCM10011399_09010</name>
</gene>
<protein>
    <submittedName>
        <fullName evidence="1">Uncharacterized protein</fullName>
    </submittedName>
</protein>
<evidence type="ECO:0000313" key="2">
    <source>
        <dbReference type="Proteomes" id="UP000598775"/>
    </source>
</evidence>
<organism evidence="1 2">
    <name type="scientific">Subtercola lobariae</name>
    <dbReference type="NCBI Taxonomy" id="1588641"/>
    <lineage>
        <taxon>Bacteria</taxon>
        <taxon>Bacillati</taxon>
        <taxon>Actinomycetota</taxon>
        <taxon>Actinomycetes</taxon>
        <taxon>Micrococcales</taxon>
        <taxon>Microbacteriaceae</taxon>
        <taxon>Subtercola</taxon>
    </lineage>
</organism>
<name>A0A917EUT4_9MICO</name>
<reference evidence="1 2" key="1">
    <citation type="journal article" date="2014" name="Int. J. Syst. Evol. Microbiol.">
        <title>Complete genome sequence of Corynebacterium casei LMG S-19264T (=DSM 44701T), isolated from a smear-ripened cheese.</title>
        <authorList>
            <consortium name="US DOE Joint Genome Institute (JGI-PGF)"/>
            <person name="Walter F."/>
            <person name="Albersmeier A."/>
            <person name="Kalinowski J."/>
            <person name="Ruckert C."/>
        </authorList>
    </citation>
    <scope>NUCLEOTIDE SEQUENCE [LARGE SCALE GENOMIC DNA]</scope>
    <source>
        <strain evidence="1 2">CGMCC 1.12976</strain>
    </source>
</reference>
<dbReference type="AlphaFoldDB" id="A0A917EUT4"/>
<keyword evidence="2" id="KW-1185">Reference proteome</keyword>
<dbReference type="EMBL" id="BMGP01000002">
    <property type="protein sequence ID" value="GGF17484.1"/>
    <property type="molecule type" value="Genomic_DNA"/>
</dbReference>
<evidence type="ECO:0000313" key="1">
    <source>
        <dbReference type="EMBL" id="GGF17484.1"/>
    </source>
</evidence>
<dbReference type="RefSeq" id="WP_188674502.1">
    <property type="nucleotide sequence ID" value="NZ_BMGP01000002.1"/>
</dbReference>
<comment type="caution">
    <text evidence="1">The sequence shown here is derived from an EMBL/GenBank/DDBJ whole genome shotgun (WGS) entry which is preliminary data.</text>
</comment>
<proteinExistence type="predicted"/>